<dbReference type="InterPro" id="IPR006175">
    <property type="entry name" value="YjgF/YER057c/UK114"/>
</dbReference>
<dbReference type="EMBL" id="QTUC01000001">
    <property type="protein sequence ID" value="REF36693.1"/>
    <property type="molecule type" value="Genomic_DNA"/>
</dbReference>
<protein>
    <submittedName>
        <fullName evidence="2">Enamine deaminase RidA (YjgF/YER057c/UK114 family)</fullName>
    </submittedName>
</protein>
<dbReference type="GO" id="GO:0019239">
    <property type="term" value="F:deaminase activity"/>
    <property type="evidence" value="ECO:0007669"/>
    <property type="project" value="TreeGrafter"/>
</dbReference>
<dbReference type="InterPro" id="IPR035959">
    <property type="entry name" value="RutC-like_sf"/>
</dbReference>
<reference evidence="2 3" key="1">
    <citation type="submission" date="2018-08" db="EMBL/GenBank/DDBJ databases">
        <title>Sequencing the genomes of 1000 actinobacteria strains.</title>
        <authorList>
            <person name="Klenk H.-P."/>
        </authorList>
    </citation>
    <scope>NUCLEOTIDE SEQUENCE [LARGE SCALE GENOMIC DNA]</scope>
    <source>
        <strain evidence="2 3">DSM 22891</strain>
    </source>
</reference>
<gene>
    <name evidence="2" type="ORF">DFJ64_2113</name>
</gene>
<dbReference type="PANTHER" id="PTHR11803:SF58">
    <property type="entry name" value="PROTEIN HMF1-RELATED"/>
    <property type="match status" value="1"/>
</dbReference>
<sequence>MPGTIRRWSPPGLAAPVGRYSHLAVVPAGARTLYVSGQIGVLPDGSMAGADAEAQTRQALANLETLLRAEGAEPQHLVKLFAMVAGSEHLPGYRASLGEAFSRWFPEGDWPAQSLAVVAGLAAPEILVEVEAVAVVSGDDISSST</sequence>
<comment type="caution">
    <text evidence="2">The sequence shown here is derived from an EMBL/GenBank/DDBJ whole genome shotgun (WGS) entry which is preliminary data.</text>
</comment>
<organism evidence="2 3">
    <name type="scientific">Thermasporomyces composti</name>
    <dbReference type="NCBI Taxonomy" id="696763"/>
    <lineage>
        <taxon>Bacteria</taxon>
        <taxon>Bacillati</taxon>
        <taxon>Actinomycetota</taxon>
        <taxon>Actinomycetes</taxon>
        <taxon>Propionibacteriales</taxon>
        <taxon>Nocardioidaceae</taxon>
        <taxon>Thermasporomyces</taxon>
    </lineage>
</organism>
<dbReference type="Gene3D" id="3.30.1330.40">
    <property type="entry name" value="RutC-like"/>
    <property type="match status" value="1"/>
</dbReference>
<dbReference type="Pfam" id="PF01042">
    <property type="entry name" value="Ribonuc_L-PSP"/>
    <property type="match status" value="1"/>
</dbReference>
<dbReference type="GO" id="GO:0005829">
    <property type="term" value="C:cytosol"/>
    <property type="evidence" value="ECO:0007669"/>
    <property type="project" value="TreeGrafter"/>
</dbReference>
<accession>A0A3D9V7L4</accession>
<dbReference type="Proteomes" id="UP000256485">
    <property type="component" value="Unassembled WGS sequence"/>
</dbReference>
<name>A0A3D9V7L4_THECX</name>
<dbReference type="RefSeq" id="WP_245941056.1">
    <property type="nucleotide sequence ID" value="NZ_QTUC01000001.1"/>
</dbReference>
<dbReference type="PANTHER" id="PTHR11803">
    <property type="entry name" value="2-IMINOBUTANOATE/2-IMINOPROPANOATE DEAMINASE RIDA"/>
    <property type="match status" value="1"/>
</dbReference>
<comment type="similarity">
    <text evidence="1">Belongs to the RutC family.</text>
</comment>
<dbReference type="AlphaFoldDB" id="A0A3D9V7L4"/>
<dbReference type="SUPFAM" id="SSF55298">
    <property type="entry name" value="YjgF-like"/>
    <property type="match status" value="1"/>
</dbReference>
<proteinExistence type="inferred from homology"/>
<dbReference type="CDD" id="cd00448">
    <property type="entry name" value="YjgF_YER057c_UK114_family"/>
    <property type="match status" value="1"/>
</dbReference>
<evidence type="ECO:0000313" key="2">
    <source>
        <dbReference type="EMBL" id="REF36693.1"/>
    </source>
</evidence>
<evidence type="ECO:0000256" key="1">
    <source>
        <dbReference type="ARBA" id="ARBA00010552"/>
    </source>
</evidence>
<evidence type="ECO:0000313" key="3">
    <source>
        <dbReference type="Proteomes" id="UP000256485"/>
    </source>
</evidence>
<keyword evidence="3" id="KW-1185">Reference proteome</keyword>